<dbReference type="Gene3D" id="3.20.20.370">
    <property type="entry name" value="Glycoside hydrolase/deacetylase"/>
    <property type="match status" value="1"/>
</dbReference>
<comment type="caution">
    <text evidence="4">The sequence shown here is derived from an EMBL/GenBank/DDBJ whole genome shotgun (WGS) entry which is preliminary data.</text>
</comment>
<dbReference type="PANTHER" id="PTHR10587:SF133">
    <property type="entry name" value="CHITIN DEACETYLASE 1-RELATED"/>
    <property type="match status" value="1"/>
</dbReference>
<dbReference type="PANTHER" id="PTHR10587">
    <property type="entry name" value="GLYCOSYL TRANSFERASE-RELATED"/>
    <property type="match status" value="1"/>
</dbReference>
<dbReference type="EMBL" id="JBHULZ010000014">
    <property type="protein sequence ID" value="MFD2696940.1"/>
    <property type="molecule type" value="Genomic_DNA"/>
</dbReference>
<dbReference type="EC" id="3.-.-.-" evidence="4"/>
<dbReference type="CDD" id="cd10917">
    <property type="entry name" value="CE4_NodB_like_6s_7s"/>
    <property type="match status" value="1"/>
</dbReference>
<evidence type="ECO:0000313" key="5">
    <source>
        <dbReference type="Proteomes" id="UP001597357"/>
    </source>
</evidence>
<evidence type="ECO:0000256" key="1">
    <source>
        <dbReference type="ARBA" id="ARBA00022723"/>
    </source>
</evidence>
<name>A0ABW5SAV1_9FLAO</name>
<keyword evidence="5" id="KW-1185">Reference proteome</keyword>
<dbReference type="PROSITE" id="PS51677">
    <property type="entry name" value="NODB"/>
    <property type="match status" value="1"/>
</dbReference>
<proteinExistence type="predicted"/>
<evidence type="ECO:0000313" key="4">
    <source>
        <dbReference type="EMBL" id="MFD2696940.1"/>
    </source>
</evidence>
<dbReference type="InterPro" id="IPR002509">
    <property type="entry name" value="NODB_dom"/>
</dbReference>
<dbReference type="RefSeq" id="WP_379043896.1">
    <property type="nucleotide sequence ID" value="NZ_JBHULZ010000014.1"/>
</dbReference>
<reference evidence="5" key="1">
    <citation type="journal article" date="2019" name="Int. J. Syst. Evol. Microbiol.">
        <title>The Global Catalogue of Microorganisms (GCM) 10K type strain sequencing project: providing services to taxonomists for standard genome sequencing and annotation.</title>
        <authorList>
            <consortium name="The Broad Institute Genomics Platform"/>
            <consortium name="The Broad Institute Genome Sequencing Center for Infectious Disease"/>
            <person name="Wu L."/>
            <person name="Ma J."/>
        </authorList>
    </citation>
    <scope>NUCLEOTIDE SEQUENCE [LARGE SCALE GENOMIC DNA]</scope>
    <source>
        <strain evidence="5">KCTC 42255</strain>
    </source>
</reference>
<keyword evidence="1" id="KW-0479">Metal-binding</keyword>
<dbReference type="Proteomes" id="UP001597357">
    <property type="component" value="Unassembled WGS sequence"/>
</dbReference>
<evidence type="ECO:0000256" key="2">
    <source>
        <dbReference type="ARBA" id="ARBA00022801"/>
    </source>
</evidence>
<sequence>MIIDAVAQLGKLIFPKRLWHMPSEEKSIYLSFDDGPIPEVTPWVLEQLANYEAKASFFCIGENIKKHPEVFKKIITQGHRVGNHTYNHLNGWKTNNEVYIENTEKCENLIKSSSDQKLLFRPPYGKLKAKQAKRIAQSHQIVMWDILTLDYKPNICLHKRWDYIKKNTGPGSILVFHDSLKAEKNLKILLPNTLEYFSQAGYCFKSLP</sequence>
<keyword evidence="2 4" id="KW-0378">Hydrolase</keyword>
<dbReference type="Pfam" id="PF01522">
    <property type="entry name" value="Polysacc_deac_1"/>
    <property type="match status" value="1"/>
</dbReference>
<dbReference type="GO" id="GO:0016787">
    <property type="term" value="F:hydrolase activity"/>
    <property type="evidence" value="ECO:0007669"/>
    <property type="project" value="UniProtKB-KW"/>
</dbReference>
<organism evidence="4 5">
    <name type="scientific">Mesonia sediminis</name>
    <dbReference type="NCBI Taxonomy" id="1703946"/>
    <lineage>
        <taxon>Bacteria</taxon>
        <taxon>Pseudomonadati</taxon>
        <taxon>Bacteroidota</taxon>
        <taxon>Flavobacteriia</taxon>
        <taxon>Flavobacteriales</taxon>
        <taxon>Flavobacteriaceae</taxon>
        <taxon>Mesonia</taxon>
    </lineage>
</organism>
<feature type="domain" description="NodB homology" evidence="3">
    <location>
        <begin position="26"/>
        <end position="205"/>
    </location>
</feature>
<accession>A0ABW5SAV1</accession>
<dbReference type="InterPro" id="IPR050248">
    <property type="entry name" value="Polysacc_deacetylase_ArnD"/>
</dbReference>
<gene>
    <name evidence="4" type="ORF">ACFSQ0_02970</name>
</gene>
<protein>
    <submittedName>
        <fullName evidence="4">Polysaccharide deacetylase family protein</fullName>
        <ecNumber evidence="4">3.-.-.-</ecNumber>
    </submittedName>
</protein>
<dbReference type="InterPro" id="IPR011330">
    <property type="entry name" value="Glyco_hydro/deAcase_b/a-brl"/>
</dbReference>
<dbReference type="SUPFAM" id="SSF88713">
    <property type="entry name" value="Glycoside hydrolase/deacetylase"/>
    <property type="match status" value="1"/>
</dbReference>
<evidence type="ECO:0000259" key="3">
    <source>
        <dbReference type="PROSITE" id="PS51677"/>
    </source>
</evidence>